<comment type="caution">
    <text evidence="3">The sequence shown here is derived from an EMBL/GenBank/DDBJ whole genome shotgun (WGS) entry which is preliminary data.</text>
</comment>
<name>A0A401GT96_9APHY</name>
<evidence type="ECO:0000256" key="1">
    <source>
        <dbReference type="SAM" id="MobiDB-lite"/>
    </source>
</evidence>
<dbReference type="STRING" id="139825.A0A401GT96"/>
<protein>
    <submittedName>
        <fullName evidence="3">Uncharacterized protein</fullName>
    </submittedName>
</protein>
<evidence type="ECO:0000313" key="4">
    <source>
        <dbReference type="Proteomes" id="UP000287166"/>
    </source>
</evidence>
<keyword evidence="2" id="KW-1133">Transmembrane helix</keyword>
<dbReference type="InParanoid" id="A0A401GT96"/>
<evidence type="ECO:0000313" key="3">
    <source>
        <dbReference type="EMBL" id="GBE85461.1"/>
    </source>
</evidence>
<dbReference type="AlphaFoldDB" id="A0A401GT96"/>
<accession>A0A401GT96</accession>
<feature type="region of interest" description="Disordered" evidence="1">
    <location>
        <begin position="280"/>
        <end position="341"/>
    </location>
</feature>
<organism evidence="3 4">
    <name type="scientific">Sparassis crispa</name>
    <dbReference type="NCBI Taxonomy" id="139825"/>
    <lineage>
        <taxon>Eukaryota</taxon>
        <taxon>Fungi</taxon>
        <taxon>Dikarya</taxon>
        <taxon>Basidiomycota</taxon>
        <taxon>Agaricomycotina</taxon>
        <taxon>Agaricomycetes</taxon>
        <taxon>Polyporales</taxon>
        <taxon>Sparassidaceae</taxon>
        <taxon>Sparassis</taxon>
    </lineage>
</organism>
<dbReference type="Proteomes" id="UP000287166">
    <property type="component" value="Unassembled WGS sequence"/>
</dbReference>
<feature type="compositionally biased region" description="Basic and acidic residues" evidence="1">
    <location>
        <begin position="201"/>
        <end position="214"/>
    </location>
</feature>
<proteinExistence type="predicted"/>
<sequence>MSSSNSAPSGPSFVFIDDQSGAIQYAGDWAPSDYPSAVANNGTVTLGLAANASATYAFTVPDGEAMIIAVFGVVLPANASGTLPISSYTLDSASAVQYTPPLGAAHAKQVGFYESPPLPPGPHELVIEVEKVPDPDAYPYMLDELVVMEGAISGPPGAHGVSAGAIVGAVIGSVALLVNVLGLLGMFFYFRRRARRRDGARRRDEMGEHDEEKPFVPTPYTIGEDSPEREPIPPNSSGKRAIESPAPAPRSPEVRMWETPVASDPEVRDGAATHIVPHDMARSTGVVQPSGDCVLEVGPRERDGRAAAPVVSGGGERRLSMSERRQGSSAPAEAPPVYSPR</sequence>
<feature type="transmembrane region" description="Helical" evidence="2">
    <location>
        <begin position="165"/>
        <end position="190"/>
    </location>
</feature>
<dbReference type="GeneID" id="38782378"/>
<feature type="compositionally biased region" description="Basic and acidic residues" evidence="1">
    <location>
        <begin position="315"/>
        <end position="326"/>
    </location>
</feature>
<evidence type="ECO:0000256" key="2">
    <source>
        <dbReference type="SAM" id="Phobius"/>
    </source>
</evidence>
<dbReference type="RefSeq" id="XP_027616374.1">
    <property type="nucleotide sequence ID" value="XM_027760573.1"/>
</dbReference>
<dbReference type="EMBL" id="BFAD01000007">
    <property type="protein sequence ID" value="GBE85461.1"/>
    <property type="molecule type" value="Genomic_DNA"/>
</dbReference>
<keyword evidence="2" id="KW-0812">Transmembrane</keyword>
<keyword evidence="2" id="KW-0472">Membrane</keyword>
<gene>
    <name evidence="3" type="ORF">SCP_0706480</name>
</gene>
<keyword evidence="4" id="KW-1185">Reference proteome</keyword>
<dbReference type="OrthoDB" id="3006363at2759"/>
<reference evidence="3 4" key="1">
    <citation type="journal article" date="2018" name="Sci. Rep.">
        <title>Genome sequence of the cauliflower mushroom Sparassis crispa (Hanabiratake) and its association with beneficial usage.</title>
        <authorList>
            <person name="Kiyama R."/>
            <person name="Furutani Y."/>
            <person name="Kawaguchi K."/>
            <person name="Nakanishi T."/>
        </authorList>
    </citation>
    <scope>NUCLEOTIDE SEQUENCE [LARGE SCALE GENOMIC DNA]</scope>
</reference>
<feature type="region of interest" description="Disordered" evidence="1">
    <location>
        <begin position="198"/>
        <end position="253"/>
    </location>
</feature>